<reference evidence="3" key="1">
    <citation type="submission" date="2016-06" db="UniProtKB">
        <authorList>
            <consortium name="WormBaseParasite"/>
        </authorList>
    </citation>
    <scope>IDENTIFICATION</scope>
</reference>
<dbReference type="EMBL" id="UZAM01008367">
    <property type="protein sequence ID" value="VDP04620.1"/>
    <property type="molecule type" value="Genomic_DNA"/>
</dbReference>
<dbReference type="AlphaFoldDB" id="A0A183ILL8"/>
<evidence type="ECO:0000313" key="3">
    <source>
        <dbReference type="WBParaSite" id="SBAD_0000470601-mRNA-1"/>
    </source>
</evidence>
<evidence type="ECO:0000313" key="2">
    <source>
        <dbReference type="Proteomes" id="UP000270296"/>
    </source>
</evidence>
<sequence length="124" mass="13732">MACTLSQLTTPNDGFRHSAVEFQKMAARFPLANLFFTVVINVTALSNAERGACLNNVFAYVSASLHTERQKRPVKRPTAVIRGRPSAGTQFIHSLGLVDGVCLLLNEVVNGTPRRDMVFTLRWK</sequence>
<accession>A0A183ILL8</accession>
<evidence type="ECO:0000313" key="1">
    <source>
        <dbReference type="EMBL" id="VDP04620.1"/>
    </source>
</evidence>
<keyword evidence="2" id="KW-1185">Reference proteome</keyword>
<dbReference type="Proteomes" id="UP000270296">
    <property type="component" value="Unassembled WGS sequence"/>
</dbReference>
<name>A0A183ILL8_9BILA</name>
<gene>
    <name evidence="1" type="ORF">SBAD_LOCUS4514</name>
</gene>
<protein>
    <submittedName>
        <fullName evidence="1 3">Uncharacterized protein</fullName>
    </submittedName>
</protein>
<proteinExistence type="predicted"/>
<organism evidence="3">
    <name type="scientific">Soboliphyme baturini</name>
    <dbReference type="NCBI Taxonomy" id="241478"/>
    <lineage>
        <taxon>Eukaryota</taxon>
        <taxon>Metazoa</taxon>
        <taxon>Ecdysozoa</taxon>
        <taxon>Nematoda</taxon>
        <taxon>Enoplea</taxon>
        <taxon>Dorylaimia</taxon>
        <taxon>Dioctophymatida</taxon>
        <taxon>Dioctophymatoidea</taxon>
        <taxon>Soboliphymatidae</taxon>
        <taxon>Soboliphyme</taxon>
    </lineage>
</organism>
<dbReference type="WBParaSite" id="SBAD_0000470601-mRNA-1">
    <property type="protein sequence ID" value="SBAD_0000470601-mRNA-1"/>
    <property type="gene ID" value="SBAD_0000470601"/>
</dbReference>
<reference evidence="1 2" key="2">
    <citation type="submission" date="2018-11" db="EMBL/GenBank/DDBJ databases">
        <authorList>
            <consortium name="Pathogen Informatics"/>
        </authorList>
    </citation>
    <scope>NUCLEOTIDE SEQUENCE [LARGE SCALE GENOMIC DNA]</scope>
</reference>